<reference evidence="21 22" key="1">
    <citation type="submission" date="2017-08" db="EMBL/GenBank/DDBJ databases">
        <title>Acidophilic green algal genome provides insights into adaptation to an acidic environment.</title>
        <authorList>
            <person name="Hirooka S."/>
            <person name="Hirose Y."/>
            <person name="Kanesaki Y."/>
            <person name="Higuchi S."/>
            <person name="Fujiwara T."/>
            <person name="Onuma R."/>
            <person name="Era A."/>
            <person name="Ohbayashi R."/>
            <person name="Uzuka A."/>
            <person name="Nozaki H."/>
            <person name="Yoshikawa H."/>
            <person name="Miyagishima S.Y."/>
        </authorList>
    </citation>
    <scope>NUCLEOTIDE SEQUENCE [LARGE SCALE GENOMIC DNA]</scope>
    <source>
        <strain evidence="21 22">NIES-2499</strain>
    </source>
</reference>
<evidence type="ECO:0000256" key="17">
    <source>
        <dbReference type="SAM" id="Phobius"/>
    </source>
</evidence>
<keyword evidence="22" id="KW-1185">Reference proteome</keyword>
<comment type="cofactor">
    <cofactor evidence="2">
        <name>Zn(2+)</name>
        <dbReference type="ChEBI" id="CHEBI:29105"/>
    </cofactor>
</comment>
<dbReference type="PROSITE" id="PS51125">
    <property type="entry name" value="NHL"/>
    <property type="match status" value="2"/>
</dbReference>
<feature type="binding site" evidence="13">
    <location>
        <position position="78"/>
    </location>
    <ligand>
        <name>Cu(2+)</name>
        <dbReference type="ChEBI" id="CHEBI:29036"/>
        <label>1</label>
        <note>catalytic</note>
    </ligand>
</feature>
<evidence type="ECO:0008006" key="23">
    <source>
        <dbReference type="Google" id="ProtNLM"/>
    </source>
</evidence>
<evidence type="ECO:0000256" key="15">
    <source>
        <dbReference type="PROSITE-ProRule" id="PRU00504"/>
    </source>
</evidence>
<dbReference type="InterPro" id="IPR011042">
    <property type="entry name" value="6-blade_b-propeller_TolB-like"/>
</dbReference>
<evidence type="ECO:0000256" key="9">
    <source>
        <dbReference type="ARBA" id="ARBA00023180"/>
    </source>
</evidence>
<dbReference type="GO" id="GO:0004504">
    <property type="term" value="F:peptidylglycine monooxygenase activity"/>
    <property type="evidence" value="ECO:0007669"/>
    <property type="project" value="UniProtKB-EC"/>
</dbReference>
<comment type="cofactor">
    <cofactor evidence="13">
        <name>Cu(2+)</name>
        <dbReference type="ChEBI" id="CHEBI:29036"/>
    </cofactor>
    <text evidence="13">Binds 2 Cu(2+) ions per subunit.</text>
</comment>
<evidence type="ECO:0000256" key="7">
    <source>
        <dbReference type="ARBA" id="ARBA00022737"/>
    </source>
</evidence>
<dbReference type="Gene3D" id="2.60.120.230">
    <property type="match status" value="1"/>
</dbReference>
<evidence type="ECO:0000259" key="19">
    <source>
        <dbReference type="Pfam" id="PF01082"/>
    </source>
</evidence>
<evidence type="ECO:0000256" key="14">
    <source>
        <dbReference type="PIRSR" id="PIRSR600720-3"/>
    </source>
</evidence>
<evidence type="ECO:0000256" key="10">
    <source>
        <dbReference type="ARBA" id="ARBA00023239"/>
    </source>
</evidence>
<feature type="region of interest" description="Disordered" evidence="16">
    <location>
        <begin position="649"/>
        <end position="845"/>
    </location>
</feature>
<dbReference type="Gene3D" id="2.120.10.30">
    <property type="entry name" value="TolB, C-terminal domain"/>
    <property type="match status" value="1"/>
</dbReference>
<keyword evidence="11" id="KW-0511">Multifunctional enzyme</keyword>
<evidence type="ECO:0000256" key="13">
    <source>
        <dbReference type="PIRSR" id="PIRSR600720-2"/>
    </source>
</evidence>
<dbReference type="Pfam" id="PF01436">
    <property type="entry name" value="NHL"/>
    <property type="match status" value="1"/>
</dbReference>
<dbReference type="GO" id="GO:0006518">
    <property type="term" value="P:peptide metabolic process"/>
    <property type="evidence" value="ECO:0007669"/>
    <property type="project" value="InterPro"/>
</dbReference>
<keyword evidence="13" id="KW-0186">Copper</keyword>
<dbReference type="GO" id="GO:0016020">
    <property type="term" value="C:membrane"/>
    <property type="evidence" value="ECO:0007669"/>
    <property type="project" value="InterPro"/>
</dbReference>
<dbReference type="InterPro" id="IPR001258">
    <property type="entry name" value="NHL_repeat"/>
</dbReference>
<dbReference type="Pfam" id="PF01082">
    <property type="entry name" value="Cu2_monooxygen"/>
    <property type="match status" value="1"/>
</dbReference>
<evidence type="ECO:0000313" key="22">
    <source>
        <dbReference type="Proteomes" id="UP000232323"/>
    </source>
</evidence>
<dbReference type="PANTHER" id="PTHR10680">
    <property type="entry name" value="PEPTIDYL-GLYCINE ALPHA-AMIDATING MONOOXYGENASE"/>
    <property type="match status" value="1"/>
</dbReference>
<evidence type="ECO:0000256" key="3">
    <source>
        <dbReference type="ARBA" id="ARBA00006026"/>
    </source>
</evidence>
<gene>
    <name evidence="21" type="ORF">CEUSTIGMA_g8901.t1</name>
</gene>
<evidence type="ECO:0000256" key="2">
    <source>
        <dbReference type="ARBA" id="ARBA00001947"/>
    </source>
</evidence>
<evidence type="ECO:0000256" key="5">
    <source>
        <dbReference type="ARBA" id="ARBA00022723"/>
    </source>
</evidence>
<feature type="binding site" evidence="13">
    <location>
        <position position="216"/>
    </location>
    <ligand>
        <name>Cu(2+)</name>
        <dbReference type="ChEBI" id="CHEBI:29036"/>
        <label>1</label>
        <note>catalytic</note>
    </ligand>
</feature>
<dbReference type="InterPro" id="IPR024548">
    <property type="entry name" value="Cu2_monoox_C"/>
</dbReference>
<proteinExistence type="inferred from homology"/>
<keyword evidence="17" id="KW-1133">Transmembrane helix</keyword>
<dbReference type="PRINTS" id="PR00790">
    <property type="entry name" value="PAMONOXGNASE"/>
</dbReference>
<keyword evidence="9" id="KW-0325">Glycoprotein</keyword>
<keyword evidence="10" id="KW-0456">Lyase</keyword>
<feature type="compositionally biased region" description="Basic and acidic residues" evidence="16">
    <location>
        <begin position="740"/>
        <end position="749"/>
    </location>
</feature>
<dbReference type="Proteomes" id="UP000232323">
    <property type="component" value="Unassembled WGS sequence"/>
</dbReference>
<organism evidence="21 22">
    <name type="scientific">Chlamydomonas eustigma</name>
    <dbReference type="NCBI Taxonomy" id="1157962"/>
    <lineage>
        <taxon>Eukaryota</taxon>
        <taxon>Viridiplantae</taxon>
        <taxon>Chlorophyta</taxon>
        <taxon>core chlorophytes</taxon>
        <taxon>Chlorophyceae</taxon>
        <taxon>CS clade</taxon>
        <taxon>Chlamydomonadales</taxon>
        <taxon>Chlamydomonadaceae</taxon>
        <taxon>Chlamydomonas</taxon>
    </lineage>
</organism>
<dbReference type="EMBL" id="BEGY01000066">
    <property type="protein sequence ID" value="GAX81472.1"/>
    <property type="molecule type" value="Genomic_DNA"/>
</dbReference>
<feature type="compositionally biased region" description="Basic and acidic residues" evidence="16">
    <location>
        <begin position="707"/>
        <end position="730"/>
    </location>
</feature>
<dbReference type="InterPro" id="IPR000323">
    <property type="entry name" value="Cu2_ascorb_mOase_N"/>
</dbReference>
<feature type="repeat" description="NHL" evidence="15">
    <location>
        <begin position="444"/>
        <end position="488"/>
    </location>
</feature>
<feature type="signal peptide" evidence="18">
    <location>
        <begin position="1"/>
        <end position="23"/>
    </location>
</feature>
<dbReference type="GO" id="GO:0005507">
    <property type="term" value="F:copper ion binding"/>
    <property type="evidence" value="ECO:0007669"/>
    <property type="project" value="InterPro"/>
</dbReference>
<feature type="binding site" evidence="13">
    <location>
        <position position="147"/>
    </location>
    <ligand>
        <name>Cu(2+)</name>
        <dbReference type="ChEBI" id="CHEBI:29036"/>
        <label>1</label>
        <note>catalytic</note>
    </ligand>
</feature>
<dbReference type="SUPFAM" id="SSF101898">
    <property type="entry name" value="NHL repeat"/>
    <property type="match status" value="1"/>
</dbReference>
<evidence type="ECO:0000256" key="12">
    <source>
        <dbReference type="ARBA" id="ARBA00048431"/>
    </source>
</evidence>
<feature type="transmembrane region" description="Helical" evidence="17">
    <location>
        <begin position="872"/>
        <end position="893"/>
    </location>
</feature>
<dbReference type="InterPro" id="IPR014784">
    <property type="entry name" value="Cu2_ascorb_mOase-like_C"/>
</dbReference>
<feature type="domain" description="Copper type II ascorbate-dependent monooxygenase N-terminal" evidence="19">
    <location>
        <begin position="35"/>
        <end position="150"/>
    </location>
</feature>
<evidence type="ECO:0000259" key="20">
    <source>
        <dbReference type="Pfam" id="PF03712"/>
    </source>
</evidence>
<dbReference type="SUPFAM" id="SSF49742">
    <property type="entry name" value="PHM/PNGase F"/>
    <property type="match status" value="2"/>
</dbReference>
<keyword evidence="17" id="KW-0472">Membrane</keyword>
<name>A0A250XEX9_9CHLO</name>
<evidence type="ECO:0000256" key="1">
    <source>
        <dbReference type="ARBA" id="ARBA00000686"/>
    </source>
</evidence>
<dbReference type="Pfam" id="PF03712">
    <property type="entry name" value="Cu2_monoox_C"/>
    <property type="match status" value="1"/>
</dbReference>
<dbReference type="OrthoDB" id="10018185at2759"/>
<feature type="compositionally biased region" description="Basic and acidic residues" evidence="16">
    <location>
        <begin position="756"/>
        <end position="766"/>
    </location>
</feature>
<protein>
    <recommendedName>
        <fullName evidence="23">Peptidylglycine monooxygenase</fullName>
    </recommendedName>
</protein>
<evidence type="ECO:0000313" key="21">
    <source>
        <dbReference type="EMBL" id="GAX81472.1"/>
    </source>
</evidence>
<dbReference type="InterPro" id="IPR000720">
    <property type="entry name" value="PHM/PAL"/>
</dbReference>
<sequence>MLRPSSAFLNGLTSLWLLPLCLAFKDLAVDNIKQEIRIPNTVTLTKEDTYVCTTVKLPSQPLKLVGVEPQASMDVVHHILLFGCNSPHVLPQDGQPQPAWECGAVCTDSYQIMYGWGRNAPQLKLPEGVGFSVGDQSAIKYIVAQVHFLSKERPAGDASGVTLVLRPHAVPFSAGVIAFATGFSIPPKNPSFLVENECCYDGHQPLTTFAMRVHTHSLGKNVYMTRETWNHSGQETLGSRSPQLPQSFVPVSRSTIYPGDKLKVTCDFDSTSRTTTTNSGGTHHDEMCNMYMMVFSWQPFIAMCSGHFGLGDNSPGALPRSASFITDPSPFWNPPNPANNKLGEMSGLSMAEDSALWGLYRGDRIWDSSSFDGNNRITATSPISQKVVVRMESDTGRVLSAWGQDIFYMPHMLTIDREKNVWVVDCGLHQVLKFTQSGQQLMSLGTKLEPGSDSAHFCKPTKVAILRDGTVLVADGYCNSRIVKFSKEGVFLAEAQVNQGSVIHHLLLDECSNLVYVASRENGLVIAFSIDKLEEKQRISLSSNGRIWSLLTRPNGGVLALTWDLSQPARLVNVLAPNEKWQLPSSLDKQYPHEAVFGPAPLALSGPAERLLALYIVPTCPTKDCSRLQRFILVPQGRSLPAIQEVVTRGPSPLPRLPPVVSLSGGDEKEEVNNGDMNKSGPEEEAVPGEEDEGGDKPVVDAGEDPNPDKVVVEDNDQMKKAAEEEVKNEEIEEEEYRLEEERAEKEFEKEEEEASKEAETQKEQEETAVAKLVAEEEAEAEAEAVAEAEAEAGAEAEAEAEPGAEAEAEAGAEAEAEAEASVDAHATEAQAKDDSHPPDVGAAGSVAIPYGSGVAEVVDVTHVKASGSVKVIMLVVLATLMASFAVFGALFVMRKYATPSAKAGSAGEMAGFKPLTAPSKKSGKKKPIESIAEMLSNSETLEFEADVEATGTGWQVTPFSTSKGGSERS</sequence>
<comment type="catalytic activity">
    <reaction evidence="1">
        <text>a [peptide]-C-terminal (2S)-2-hydroxyglycine = a [peptide]-C-terminal amide + glyoxylate</text>
        <dbReference type="Rhea" id="RHEA:20924"/>
        <dbReference type="Rhea" id="RHEA-COMP:13485"/>
        <dbReference type="Rhea" id="RHEA-COMP:15321"/>
        <dbReference type="ChEBI" id="CHEBI:36655"/>
        <dbReference type="ChEBI" id="CHEBI:137001"/>
        <dbReference type="ChEBI" id="CHEBI:142768"/>
        <dbReference type="EC" id="4.3.2.5"/>
    </reaction>
</comment>
<evidence type="ECO:0000256" key="16">
    <source>
        <dbReference type="SAM" id="MobiDB-lite"/>
    </source>
</evidence>
<keyword evidence="6 18" id="KW-0732">Signal</keyword>
<keyword evidence="5 13" id="KW-0479">Metal-binding</keyword>
<keyword evidence="7" id="KW-0677">Repeat</keyword>
<dbReference type="InterPro" id="IPR008977">
    <property type="entry name" value="PHM/PNGase_F_dom_sf"/>
</dbReference>
<feature type="repeat" description="NHL" evidence="15">
    <location>
        <begin position="396"/>
        <end position="437"/>
    </location>
</feature>
<feature type="binding site" evidence="13">
    <location>
        <position position="287"/>
    </location>
    <ligand>
        <name>Cu(2+)</name>
        <dbReference type="ChEBI" id="CHEBI:29036"/>
        <label>1</label>
        <note>catalytic</note>
    </ligand>
</feature>
<keyword evidence="17" id="KW-0812">Transmembrane</keyword>
<dbReference type="InterPro" id="IPR036939">
    <property type="entry name" value="Cu2_ascorb_mOase_N_sf"/>
</dbReference>
<feature type="disulfide bond" evidence="14">
    <location>
        <begin position="84"/>
        <end position="106"/>
    </location>
</feature>
<feature type="chain" id="PRO_5013032852" description="Peptidylglycine monooxygenase" evidence="18">
    <location>
        <begin position="24"/>
        <end position="970"/>
    </location>
</feature>
<dbReference type="Gene3D" id="2.60.120.310">
    <property type="entry name" value="Copper type II, ascorbate-dependent monooxygenase, N-terminal domain"/>
    <property type="match status" value="1"/>
</dbReference>
<feature type="disulfide bond" evidence="14">
    <location>
        <begin position="266"/>
        <end position="288"/>
    </location>
</feature>
<feature type="compositionally biased region" description="Acidic residues" evidence="16">
    <location>
        <begin position="776"/>
        <end position="821"/>
    </location>
</feature>
<evidence type="ECO:0000256" key="8">
    <source>
        <dbReference type="ARBA" id="ARBA00023157"/>
    </source>
</evidence>
<evidence type="ECO:0000256" key="6">
    <source>
        <dbReference type="ARBA" id="ARBA00022729"/>
    </source>
</evidence>
<evidence type="ECO:0000256" key="4">
    <source>
        <dbReference type="ARBA" id="ARBA00010263"/>
    </source>
</evidence>
<accession>A0A250XEX9</accession>
<evidence type="ECO:0000256" key="11">
    <source>
        <dbReference type="ARBA" id="ARBA00023268"/>
    </source>
</evidence>
<feature type="disulfide bond" evidence="14">
    <location>
        <begin position="52"/>
        <end position="102"/>
    </location>
</feature>
<comment type="catalytic activity">
    <reaction evidence="12">
        <text>a [peptide]-C-terminal glycine + 2 L-ascorbate + O2 = a [peptide]-C-terminal (2S)-2-hydroxyglycine + 2 monodehydro-L-ascorbate radical + H2O</text>
        <dbReference type="Rhea" id="RHEA:21452"/>
        <dbReference type="Rhea" id="RHEA-COMP:13486"/>
        <dbReference type="Rhea" id="RHEA-COMP:15321"/>
        <dbReference type="ChEBI" id="CHEBI:15377"/>
        <dbReference type="ChEBI" id="CHEBI:15379"/>
        <dbReference type="ChEBI" id="CHEBI:38290"/>
        <dbReference type="ChEBI" id="CHEBI:59513"/>
        <dbReference type="ChEBI" id="CHEBI:137000"/>
        <dbReference type="ChEBI" id="CHEBI:142768"/>
        <dbReference type="EC" id="1.14.17.3"/>
    </reaction>
</comment>
<dbReference type="AlphaFoldDB" id="A0A250XEX9"/>
<feature type="binding site" evidence="13">
    <location>
        <position position="77"/>
    </location>
    <ligand>
        <name>Cu(2+)</name>
        <dbReference type="ChEBI" id="CHEBI:29036"/>
        <label>1</label>
        <note>catalytic</note>
    </ligand>
</feature>
<comment type="caution">
    <text evidence="21">The sequence shown here is derived from an EMBL/GenBank/DDBJ whole genome shotgun (WGS) entry which is preliminary data.</text>
</comment>
<dbReference type="PANTHER" id="PTHR10680:SF14">
    <property type="entry name" value="PEPTIDYL-GLYCINE ALPHA-AMIDATING MONOOXYGENASE"/>
    <property type="match status" value="1"/>
</dbReference>
<feature type="binding site" evidence="13">
    <location>
        <position position="214"/>
    </location>
    <ligand>
        <name>Cu(2+)</name>
        <dbReference type="ChEBI" id="CHEBI:29036"/>
        <label>1</label>
        <note>catalytic</note>
    </ligand>
</feature>
<feature type="compositionally biased region" description="Acidic residues" evidence="16">
    <location>
        <begin position="683"/>
        <end position="694"/>
    </location>
</feature>
<feature type="domain" description="Copper type II ascorbate-dependent monooxygenase C-terminal" evidence="20">
    <location>
        <begin position="173"/>
        <end position="296"/>
    </location>
</feature>
<dbReference type="GO" id="GO:0004598">
    <property type="term" value="F:peptidylamidoglycolate lyase activity"/>
    <property type="evidence" value="ECO:0007669"/>
    <property type="project" value="UniProtKB-EC"/>
</dbReference>
<keyword evidence="8 14" id="KW-1015">Disulfide bond</keyword>
<evidence type="ECO:0000256" key="18">
    <source>
        <dbReference type="SAM" id="SignalP"/>
    </source>
</evidence>
<comment type="similarity">
    <text evidence="4">In the N-terminal section; belongs to the copper type II ascorbate-dependent monooxygenase family.</text>
</comment>
<comment type="similarity">
    <text evidence="3">In the C-terminal section; belongs to the peptidyl-alpha-hydroxyglycine alpha-amidating lyase family.</text>
</comment>